<dbReference type="Proteomes" id="UP001519287">
    <property type="component" value="Unassembled WGS sequence"/>
</dbReference>
<comment type="caution">
    <text evidence="1">The sequence shown here is derived from an EMBL/GenBank/DDBJ whole genome shotgun (WGS) entry which is preliminary data.</text>
</comment>
<accession>A0ABS4J322</accession>
<dbReference type="EMBL" id="JAGGLB010000020">
    <property type="protein sequence ID" value="MBP1993646.1"/>
    <property type="molecule type" value="Genomic_DNA"/>
</dbReference>
<evidence type="ECO:0000313" key="2">
    <source>
        <dbReference type="Proteomes" id="UP001519287"/>
    </source>
</evidence>
<reference evidence="1 2" key="1">
    <citation type="submission" date="2021-03" db="EMBL/GenBank/DDBJ databases">
        <title>Genomic Encyclopedia of Type Strains, Phase IV (KMG-IV): sequencing the most valuable type-strain genomes for metagenomic binning, comparative biology and taxonomic classification.</title>
        <authorList>
            <person name="Goeker M."/>
        </authorList>
    </citation>
    <scope>NUCLEOTIDE SEQUENCE [LARGE SCALE GENOMIC DNA]</scope>
    <source>
        <strain evidence="1 2">DSM 26048</strain>
    </source>
</reference>
<protein>
    <submittedName>
        <fullName evidence="1">Uncharacterized protein</fullName>
    </submittedName>
</protein>
<organism evidence="1 2">
    <name type="scientific">Paenibacillus eucommiae</name>
    <dbReference type="NCBI Taxonomy" id="1355755"/>
    <lineage>
        <taxon>Bacteria</taxon>
        <taxon>Bacillati</taxon>
        <taxon>Bacillota</taxon>
        <taxon>Bacilli</taxon>
        <taxon>Bacillales</taxon>
        <taxon>Paenibacillaceae</taxon>
        <taxon>Paenibacillus</taxon>
    </lineage>
</organism>
<gene>
    <name evidence="1" type="ORF">J2Z66_005272</name>
</gene>
<keyword evidence="2" id="KW-1185">Reference proteome</keyword>
<name>A0ABS4J322_9BACL</name>
<sequence length="73" mass="8321">MYEMYDLCMRHVNCRVRIHTCCGCFEGVIESVDRNNVYLRTSGGVRTSAWFGFGPRNDILTLSLFTLLAIALI</sequence>
<evidence type="ECO:0000313" key="1">
    <source>
        <dbReference type="EMBL" id="MBP1993646.1"/>
    </source>
</evidence>
<proteinExistence type="predicted"/>
<dbReference type="RefSeq" id="WP_209975530.1">
    <property type="nucleotide sequence ID" value="NZ_JAGGLB010000020.1"/>
</dbReference>